<name>A0A0L0QLY0_VIRPA</name>
<dbReference type="AlphaFoldDB" id="A0A0L0QLY0"/>
<dbReference type="PANTHER" id="PTHR46018:SF4">
    <property type="entry name" value="METALLO-HYDROLASE YHFI-RELATED"/>
    <property type="match status" value="1"/>
</dbReference>
<dbReference type="PANTHER" id="PTHR46018">
    <property type="entry name" value="ZINC PHOSPHODIESTERASE ELAC PROTEIN 1"/>
    <property type="match status" value="1"/>
</dbReference>
<comment type="caution">
    <text evidence="3">The sequence shown here is derived from an EMBL/GenBank/DDBJ whole genome shotgun (WGS) entry which is preliminary data.</text>
</comment>
<evidence type="ECO:0000259" key="2">
    <source>
        <dbReference type="SMART" id="SM00849"/>
    </source>
</evidence>
<reference evidence="4" key="1">
    <citation type="submission" date="2015-07" db="EMBL/GenBank/DDBJ databases">
        <title>Fjat-10053 dsm26.</title>
        <authorList>
            <person name="Liu B."/>
            <person name="Wang J."/>
            <person name="Zhu Y."/>
            <person name="Liu G."/>
            <person name="Chen Q."/>
            <person name="Chen Z."/>
            <person name="Lan J."/>
            <person name="Che J."/>
            <person name="Ge C."/>
            <person name="Shi H."/>
            <person name="Pan Z."/>
            <person name="Liu X."/>
        </authorList>
    </citation>
    <scope>NUCLEOTIDE SEQUENCE [LARGE SCALE GENOMIC DNA]</scope>
    <source>
        <strain evidence="4">DSM 26</strain>
    </source>
</reference>
<accession>A0A0L0QLY0</accession>
<proteinExistence type="predicted"/>
<keyword evidence="4" id="KW-1185">Reference proteome</keyword>
<dbReference type="CDD" id="cd07716">
    <property type="entry name" value="RNaseZ_short-form-like_MBL-fold"/>
    <property type="match status" value="1"/>
</dbReference>
<evidence type="ECO:0000313" key="4">
    <source>
        <dbReference type="Proteomes" id="UP000036780"/>
    </source>
</evidence>
<dbReference type="Pfam" id="PF12706">
    <property type="entry name" value="Lactamase_B_2"/>
    <property type="match status" value="1"/>
</dbReference>
<organism evidence="3 4">
    <name type="scientific">Virgibacillus pantothenticus</name>
    <dbReference type="NCBI Taxonomy" id="1473"/>
    <lineage>
        <taxon>Bacteria</taxon>
        <taxon>Bacillati</taxon>
        <taxon>Bacillota</taxon>
        <taxon>Bacilli</taxon>
        <taxon>Bacillales</taxon>
        <taxon>Bacillaceae</taxon>
        <taxon>Virgibacillus</taxon>
    </lineage>
</organism>
<evidence type="ECO:0000313" key="3">
    <source>
        <dbReference type="EMBL" id="KNE19561.1"/>
    </source>
</evidence>
<dbReference type="RefSeq" id="WP_050352103.1">
    <property type="nucleotide sequence ID" value="NZ_CP073011.1"/>
</dbReference>
<keyword evidence="1" id="KW-0862">Zinc</keyword>
<dbReference type="Proteomes" id="UP000036780">
    <property type="component" value="Unassembled WGS sequence"/>
</dbReference>
<dbReference type="PATRIC" id="fig|1473.5.peg.1395"/>
<dbReference type="SMART" id="SM00849">
    <property type="entry name" value="Lactamase_B"/>
    <property type="match status" value="1"/>
</dbReference>
<dbReference type="InterPro" id="IPR001279">
    <property type="entry name" value="Metallo-B-lactamas"/>
</dbReference>
<sequence length="244" mass="27222">MKLHTIGYWGAYPNVNEATSCYLVEDNQTKILLDCGSGALSKLQNVIKLEELDAVFISHTHTDHMADIYSLEYAMLILHQLGKRKEPLDVYVYTDNISDLSFEFPHVMQVHPIHLAESVNIGSLSVTFAETIHEIPCCAMKISDPHGNVLVYSADTGYSKRLIDFADKADTLLIECSFYAEQQGLTKGHLASYEVADIASKAAVKNIILTHFPHYGNINQLKEEVKSKTDQSVYLAKEGLTITI</sequence>
<dbReference type="InterPro" id="IPR036866">
    <property type="entry name" value="RibonucZ/Hydroxyglut_hydro"/>
</dbReference>
<gene>
    <name evidence="3" type="ORF">AFK71_13880</name>
</gene>
<dbReference type="EMBL" id="LGTO01000007">
    <property type="protein sequence ID" value="KNE19561.1"/>
    <property type="molecule type" value="Genomic_DNA"/>
</dbReference>
<dbReference type="GO" id="GO:0042781">
    <property type="term" value="F:3'-tRNA processing endoribonuclease activity"/>
    <property type="evidence" value="ECO:0007669"/>
    <property type="project" value="TreeGrafter"/>
</dbReference>
<dbReference type="Gene3D" id="3.60.15.10">
    <property type="entry name" value="Ribonuclease Z/Hydroxyacylglutathione hydrolase-like"/>
    <property type="match status" value="1"/>
</dbReference>
<dbReference type="SUPFAM" id="SSF56281">
    <property type="entry name" value="Metallo-hydrolase/oxidoreductase"/>
    <property type="match status" value="1"/>
</dbReference>
<evidence type="ECO:0000256" key="1">
    <source>
        <dbReference type="ARBA" id="ARBA00022833"/>
    </source>
</evidence>
<protein>
    <submittedName>
        <fullName evidence="3">Beta-lactamase</fullName>
    </submittedName>
</protein>
<dbReference type="GeneID" id="66871419"/>
<feature type="domain" description="Metallo-beta-lactamase" evidence="2">
    <location>
        <begin position="18"/>
        <end position="211"/>
    </location>
</feature>